<sequence>MLEKEGDDSANLSGEMEDGTSLTDTGGIAENSHSNLDSQSDSMFQMQADDRAHVIININSLSQTDAVSIAVDFRSYLYSQLEMPGHVSINTNTLVEITAMGDRGNQETEAGNPHVDYGLSSHVNSEVFPLVDSSVNDDRNEEISQIDGHDRHQVFPQVDVFISYEGDRGLINMFLAELERKNIKVHQGNDENEEGSSGGSLGVDSMIERSVAAVIIFSEKYPFSVKRLKELVKIIEWSYAGLFRDYEFDYGIEQVESWRNALREASDSESENLIIVHRKLIAMETAKYV</sequence>
<dbReference type="Proteomes" id="UP000828941">
    <property type="component" value="Chromosome 11"/>
</dbReference>
<reference evidence="1 2" key="1">
    <citation type="journal article" date="2022" name="DNA Res.">
        <title>Chromosomal-level genome assembly of the orchid tree Bauhinia variegata (Leguminosae; Cercidoideae) supports the allotetraploid origin hypothesis of Bauhinia.</title>
        <authorList>
            <person name="Zhong Y."/>
            <person name="Chen Y."/>
            <person name="Zheng D."/>
            <person name="Pang J."/>
            <person name="Liu Y."/>
            <person name="Luo S."/>
            <person name="Meng S."/>
            <person name="Qian L."/>
            <person name="Wei D."/>
            <person name="Dai S."/>
            <person name="Zhou R."/>
        </authorList>
    </citation>
    <scope>NUCLEOTIDE SEQUENCE [LARGE SCALE GENOMIC DNA]</scope>
    <source>
        <strain evidence="1">BV-YZ2020</strain>
    </source>
</reference>
<gene>
    <name evidence="1" type="ORF">L6164_026235</name>
</gene>
<evidence type="ECO:0000313" key="2">
    <source>
        <dbReference type="Proteomes" id="UP000828941"/>
    </source>
</evidence>
<dbReference type="EMBL" id="CM039436">
    <property type="protein sequence ID" value="KAI4313242.1"/>
    <property type="molecule type" value="Genomic_DNA"/>
</dbReference>
<name>A0ACB9LQG4_BAUVA</name>
<accession>A0ACB9LQG4</accession>
<evidence type="ECO:0000313" key="1">
    <source>
        <dbReference type="EMBL" id="KAI4313242.1"/>
    </source>
</evidence>
<comment type="caution">
    <text evidence="1">The sequence shown here is derived from an EMBL/GenBank/DDBJ whole genome shotgun (WGS) entry which is preliminary data.</text>
</comment>
<keyword evidence="2" id="KW-1185">Reference proteome</keyword>
<protein>
    <submittedName>
        <fullName evidence="1">Uncharacterized protein</fullName>
    </submittedName>
</protein>
<proteinExistence type="predicted"/>
<organism evidence="1 2">
    <name type="scientific">Bauhinia variegata</name>
    <name type="common">Purple orchid tree</name>
    <name type="synonym">Phanera variegata</name>
    <dbReference type="NCBI Taxonomy" id="167791"/>
    <lineage>
        <taxon>Eukaryota</taxon>
        <taxon>Viridiplantae</taxon>
        <taxon>Streptophyta</taxon>
        <taxon>Embryophyta</taxon>
        <taxon>Tracheophyta</taxon>
        <taxon>Spermatophyta</taxon>
        <taxon>Magnoliopsida</taxon>
        <taxon>eudicotyledons</taxon>
        <taxon>Gunneridae</taxon>
        <taxon>Pentapetalae</taxon>
        <taxon>rosids</taxon>
        <taxon>fabids</taxon>
        <taxon>Fabales</taxon>
        <taxon>Fabaceae</taxon>
        <taxon>Cercidoideae</taxon>
        <taxon>Cercideae</taxon>
        <taxon>Bauhiniinae</taxon>
        <taxon>Bauhinia</taxon>
    </lineage>
</organism>